<dbReference type="AlphaFoldDB" id="A0AAV2JLC0"/>
<organism evidence="1 2">
    <name type="scientific">Knipowitschia caucasica</name>
    <name type="common">Caucasian dwarf goby</name>
    <name type="synonym">Pomatoschistus caucasicus</name>
    <dbReference type="NCBI Taxonomy" id="637954"/>
    <lineage>
        <taxon>Eukaryota</taxon>
        <taxon>Metazoa</taxon>
        <taxon>Chordata</taxon>
        <taxon>Craniata</taxon>
        <taxon>Vertebrata</taxon>
        <taxon>Euteleostomi</taxon>
        <taxon>Actinopterygii</taxon>
        <taxon>Neopterygii</taxon>
        <taxon>Teleostei</taxon>
        <taxon>Neoteleostei</taxon>
        <taxon>Acanthomorphata</taxon>
        <taxon>Gobiaria</taxon>
        <taxon>Gobiiformes</taxon>
        <taxon>Gobioidei</taxon>
        <taxon>Gobiidae</taxon>
        <taxon>Gobiinae</taxon>
        <taxon>Knipowitschia</taxon>
    </lineage>
</organism>
<dbReference type="Proteomes" id="UP001497482">
    <property type="component" value="Chromosome 13"/>
</dbReference>
<name>A0AAV2JLC0_KNICA</name>
<dbReference type="EMBL" id="OZ035835">
    <property type="protein sequence ID" value="CAL1578429.1"/>
    <property type="molecule type" value="Genomic_DNA"/>
</dbReference>
<proteinExistence type="predicted"/>
<sequence length="84" mass="9512">MKTHQVLSHDLFCKDFTRSRHNNCSGTERHDPQNWTSSDKQVHMVSVWSHTLPLCPPLQWWTSGYQGDFHGDLAGTGQGCGDQS</sequence>
<reference evidence="1 2" key="1">
    <citation type="submission" date="2024-04" db="EMBL/GenBank/DDBJ databases">
        <authorList>
            <person name="Waldvogel A.-M."/>
            <person name="Schoenle A."/>
        </authorList>
    </citation>
    <scope>NUCLEOTIDE SEQUENCE [LARGE SCALE GENOMIC DNA]</scope>
</reference>
<protein>
    <submittedName>
        <fullName evidence="1">Uncharacterized protein</fullName>
    </submittedName>
</protein>
<keyword evidence="2" id="KW-1185">Reference proteome</keyword>
<evidence type="ECO:0000313" key="2">
    <source>
        <dbReference type="Proteomes" id="UP001497482"/>
    </source>
</evidence>
<evidence type="ECO:0000313" key="1">
    <source>
        <dbReference type="EMBL" id="CAL1578429.1"/>
    </source>
</evidence>
<gene>
    <name evidence="1" type="ORF">KC01_LOCUS9575</name>
</gene>
<accession>A0AAV2JLC0</accession>